<evidence type="ECO:0000313" key="3">
    <source>
        <dbReference type="EMBL" id="KAG8388209.1"/>
    </source>
</evidence>
<proteinExistence type="predicted"/>
<keyword evidence="2" id="KW-0812">Transmembrane</keyword>
<gene>
    <name evidence="3" type="ORF">BUALT_Bualt02G0101900</name>
</gene>
<evidence type="ECO:0000256" key="2">
    <source>
        <dbReference type="SAM" id="Phobius"/>
    </source>
</evidence>
<protein>
    <recommendedName>
        <fullName evidence="5">Transmembrane protein</fullName>
    </recommendedName>
</protein>
<keyword evidence="2" id="KW-1133">Transmembrane helix</keyword>
<comment type="caution">
    <text evidence="3">The sequence shown here is derived from an EMBL/GenBank/DDBJ whole genome shotgun (WGS) entry which is preliminary data.</text>
</comment>
<dbReference type="Proteomes" id="UP000826271">
    <property type="component" value="Unassembled WGS sequence"/>
</dbReference>
<sequence>MRDYIRYYSDVCQELEAEKKRMEVIEEDKRGGGGFWWDEAVGGLEVEELEQYMAALEELRKNVNKSRRSHAHTKSQLILAYLVLIMGIVLFHMGLDKGTFESILPGNGIVRATAPPLSSSLPASSLSLCHSSHRLSLPVILPGPPLLPHLPPSPLVSHRPSLHLPRASIADSSLIPNTFA</sequence>
<keyword evidence="2" id="KW-0472">Membrane</keyword>
<dbReference type="AlphaFoldDB" id="A0AAV6Y0E6"/>
<keyword evidence="4" id="KW-1185">Reference proteome</keyword>
<dbReference type="EMBL" id="WHWC01000002">
    <property type="protein sequence ID" value="KAG8388209.1"/>
    <property type="molecule type" value="Genomic_DNA"/>
</dbReference>
<feature type="transmembrane region" description="Helical" evidence="2">
    <location>
        <begin position="77"/>
        <end position="95"/>
    </location>
</feature>
<feature type="coiled-coil region" evidence="1">
    <location>
        <begin position="8"/>
        <end position="76"/>
    </location>
</feature>
<name>A0AAV6Y0E6_9LAMI</name>
<reference evidence="3" key="1">
    <citation type="submission" date="2019-10" db="EMBL/GenBank/DDBJ databases">
        <authorList>
            <person name="Zhang R."/>
            <person name="Pan Y."/>
            <person name="Wang J."/>
            <person name="Ma R."/>
            <person name="Yu S."/>
        </authorList>
    </citation>
    <scope>NUCLEOTIDE SEQUENCE</scope>
    <source>
        <strain evidence="3">LA-IB0</strain>
        <tissue evidence="3">Leaf</tissue>
    </source>
</reference>
<evidence type="ECO:0000256" key="1">
    <source>
        <dbReference type="SAM" id="Coils"/>
    </source>
</evidence>
<organism evidence="3 4">
    <name type="scientific">Buddleja alternifolia</name>
    <dbReference type="NCBI Taxonomy" id="168488"/>
    <lineage>
        <taxon>Eukaryota</taxon>
        <taxon>Viridiplantae</taxon>
        <taxon>Streptophyta</taxon>
        <taxon>Embryophyta</taxon>
        <taxon>Tracheophyta</taxon>
        <taxon>Spermatophyta</taxon>
        <taxon>Magnoliopsida</taxon>
        <taxon>eudicotyledons</taxon>
        <taxon>Gunneridae</taxon>
        <taxon>Pentapetalae</taxon>
        <taxon>asterids</taxon>
        <taxon>lamiids</taxon>
        <taxon>Lamiales</taxon>
        <taxon>Scrophulariaceae</taxon>
        <taxon>Buddlejeae</taxon>
        <taxon>Buddleja</taxon>
    </lineage>
</organism>
<keyword evidence="1" id="KW-0175">Coiled coil</keyword>
<accession>A0AAV6Y0E6</accession>
<evidence type="ECO:0000313" key="4">
    <source>
        <dbReference type="Proteomes" id="UP000826271"/>
    </source>
</evidence>
<evidence type="ECO:0008006" key="5">
    <source>
        <dbReference type="Google" id="ProtNLM"/>
    </source>
</evidence>